<dbReference type="RefSeq" id="WP_344926886.1">
    <property type="nucleotide sequence ID" value="NZ_BAAAYK010000038.1"/>
</dbReference>
<sequence length="459" mass="48722">MINPGAIPQIPGDMGALSAHAAGVGTAGTGIADTGSDVHANWQALAPAYTAPESGQLLQATAPVAQVAGNIGRDVEQVSGALKAYADEVRPIQQRLRDLKAQAEQLVADIHSYENQKPSTSELAASAKTGIVPDKDWTDDGDLVDRDAHIMSAVNQAVADWMAAQRRCANTITALYGGTRYTADNADGHQTAGEYGYTADQLTAAAGSDEGLPWGKTEDTSNPLSDIGHFVLDLGGLIPGIGELADGANASWYAAEGDYTNAGLSAAAMIPFAGWGATGGKLLGKGAKVVTEGGQEAAGLTAKNLDEVTKPGRRSFADLPDPVRRQIEAGNEFNRKQAPVYHPHNEITLQNGKRLDSYRPGEEIISRKYTQLSDIQPGTARSYLSEFTSKYSPGEKIADTPKAREQFPNEVGSELDGQMILEVPPQKNPIPNEVINEAIERDILIRDTDGRIYNLPPKN</sequence>
<gene>
    <name evidence="1" type="ORF">GCM10020366_27920</name>
</gene>
<dbReference type="EMBL" id="BAAAYK010000038">
    <property type="protein sequence ID" value="GAA3357923.1"/>
    <property type="molecule type" value="Genomic_DNA"/>
</dbReference>
<reference evidence="2" key="1">
    <citation type="journal article" date="2019" name="Int. J. Syst. Evol. Microbiol.">
        <title>The Global Catalogue of Microorganisms (GCM) 10K type strain sequencing project: providing services to taxonomists for standard genome sequencing and annotation.</title>
        <authorList>
            <consortium name="The Broad Institute Genomics Platform"/>
            <consortium name="The Broad Institute Genome Sequencing Center for Infectious Disease"/>
            <person name="Wu L."/>
            <person name="Ma J."/>
        </authorList>
    </citation>
    <scope>NUCLEOTIDE SEQUENCE [LARGE SCALE GENOMIC DNA]</scope>
    <source>
        <strain evidence="2">JCM 9687</strain>
    </source>
</reference>
<proteinExistence type="predicted"/>
<dbReference type="CDD" id="cd20745">
    <property type="entry name" value="FIX_RhsA_AHH_HNH-like"/>
    <property type="match status" value="1"/>
</dbReference>
<evidence type="ECO:0000313" key="1">
    <source>
        <dbReference type="EMBL" id="GAA3357923.1"/>
    </source>
</evidence>
<accession>A0ABP6RRR1</accession>
<organism evidence="1 2">
    <name type="scientific">Saccharopolyspora gregorii</name>
    <dbReference type="NCBI Taxonomy" id="33914"/>
    <lineage>
        <taxon>Bacteria</taxon>
        <taxon>Bacillati</taxon>
        <taxon>Actinomycetota</taxon>
        <taxon>Actinomycetes</taxon>
        <taxon>Pseudonocardiales</taxon>
        <taxon>Pseudonocardiaceae</taxon>
        <taxon>Saccharopolyspora</taxon>
    </lineage>
</organism>
<dbReference type="Proteomes" id="UP001500483">
    <property type="component" value="Unassembled WGS sequence"/>
</dbReference>
<evidence type="ECO:0000313" key="2">
    <source>
        <dbReference type="Proteomes" id="UP001500483"/>
    </source>
</evidence>
<keyword evidence="2" id="KW-1185">Reference proteome</keyword>
<name>A0ABP6RRR1_9PSEU</name>
<protein>
    <submittedName>
        <fullName evidence="1">Uncharacterized protein</fullName>
    </submittedName>
</protein>
<comment type="caution">
    <text evidence="1">The sequence shown here is derived from an EMBL/GenBank/DDBJ whole genome shotgun (WGS) entry which is preliminary data.</text>
</comment>